<evidence type="ECO:0000256" key="3">
    <source>
        <dbReference type="SAM" id="SignalP"/>
    </source>
</evidence>
<feature type="chain" id="PRO_5035467577" evidence="3">
    <location>
        <begin position="20"/>
        <end position="163"/>
    </location>
</feature>
<comment type="caution">
    <text evidence="4">The sequence shown here is derived from an EMBL/GenBank/DDBJ whole genome shotgun (WGS) entry which is preliminary data.</text>
</comment>
<keyword evidence="2" id="KW-1133">Transmembrane helix</keyword>
<gene>
    <name evidence="4" type="ORF">BXZ70DRAFT_683089</name>
</gene>
<feature type="transmembrane region" description="Helical" evidence="2">
    <location>
        <begin position="35"/>
        <end position="57"/>
    </location>
</feature>
<evidence type="ECO:0000256" key="1">
    <source>
        <dbReference type="SAM" id="MobiDB-lite"/>
    </source>
</evidence>
<feature type="compositionally biased region" description="Polar residues" evidence="1">
    <location>
        <begin position="82"/>
        <end position="92"/>
    </location>
</feature>
<keyword evidence="2" id="KW-0472">Membrane</keyword>
<keyword evidence="2" id="KW-0812">Transmembrane</keyword>
<keyword evidence="3" id="KW-0732">Signal</keyword>
<protein>
    <submittedName>
        <fullName evidence="4">Uncharacterized protein</fullName>
    </submittedName>
</protein>
<feature type="signal peptide" evidence="3">
    <location>
        <begin position="1"/>
        <end position="19"/>
    </location>
</feature>
<proteinExistence type="predicted"/>
<organism evidence="4 5">
    <name type="scientific">Cristinia sonorae</name>
    <dbReference type="NCBI Taxonomy" id="1940300"/>
    <lineage>
        <taxon>Eukaryota</taxon>
        <taxon>Fungi</taxon>
        <taxon>Dikarya</taxon>
        <taxon>Basidiomycota</taxon>
        <taxon>Agaricomycotina</taxon>
        <taxon>Agaricomycetes</taxon>
        <taxon>Agaricomycetidae</taxon>
        <taxon>Agaricales</taxon>
        <taxon>Pleurotineae</taxon>
        <taxon>Stephanosporaceae</taxon>
        <taxon>Cristinia</taxon>
    </lineage>
</organism>
<evidence type="ECO:0000256" key="2">
    <source>
        <dbReference type="SAM" id="Phobius"/>
    </source>
</evidence>
<dbReference type="AlphaFoldDB" id="A0A8K0UTP6"/>
<dbReference type="EMBL" id="JAEVFJ010000006">
    <property type="protein sequence ID" value="KAH8104094.1"/>
    <property type="molecule type" value="Genomic_DNA"/>
</dbReference>
<dbReference type="Proteomes" id="UP000813824">
    <property type="component" value="Unassembled WGS sequence"/>
</dbReference>
<sequence length="163" mass="17226">MFSLSRTLVLLSFVVSAFAQYGYPYRRRRSLAGSIIAGIVVACAVGVFLLLCMIMSIRRRRRGMPMLPGPAGRMGGFNRTSQPAIIPNNNAGPYNHQHGAGNMQQLGTGAGQQYPNGGAPPPPPYMGKENGAPQPGGFAPPPGPPPPAHVNGGGQYPWFKGNQ</sequence>
<name>A0A8K0UTP6_9AGAR</name>
<feature type="compositionally biased region" description="Pro residues" evidence="1">
    <location>
        <begin position="138"/>
        <end position="148"/>
    </location>
</feature>
<accession>A0A8K0UTP6</accession>
<feature type="region of interest" description="Disordered" evidence="1">
    <location>
        <begin position="82"/>
        <end position="163"/>
    </location>
</feature>
<evidence type="ECO:0000313" key="4">
    <source>
        <dbReference type="EMBL" id="KAH8104094.1"/>
    </source>
</evidence>
<evidence type="ECO:0000313" key="5">
    <source>
        <dbReference type="Proteomes" id="UP000813824"/>
    </source>
</evidence>
<keyword evidence="5" id="KW-1185">Reference proteome</keyword>
<reference evidence="4" key="1">
    <citation type="journal article" date="2021" name="New Phytol.">
        <title>Evolutionary innovations through gain and loss of genes in the ectomycorrhizal Boletales.</title>
        <authorList>
            <person name="Wu G."/>
            <person name="Miyauchi S."/>
            <person name="Morin E."/>
            <person name="Kuo A."/>
            <person name="Drula E."/>
            <person name="Varga T."/>
            <person name="Kohler A."/>
            <person name="Feng B."/>
            <person name="Cao Y."/>
            <person name="Lipzen A."/>
            <person name="Daum C."/>
            <person name="Hundley H."/>
            <person name="Pangilinan J."/>
            <person name="Johnson J."/>
            <person name="Barry K."/>
            <person name="LaButti K."/>
            <person name="Ng V."/>
            <person name="Ahrendt S."/>
            <person name="Min B."/>
            <person name="Choi I.G."/>
            <person name="Park H."/>
            <person name="Plett J.M."/>
            <person name="Magnuson J."/>
            <person name="Spatafora J.W."/>
            <person name="Nagy L.G."/>
            <person name="Henrissat B."/>
            <person name="Grigoriev I.V."/>
            <person name="Yang Z.L."/>
            <person name="Xu J."/>
            <person name="Martin F.M."/>
        </authorList>
    </citation>
    <scope>NUCLEOTIDE SEQUENCE</scope>
    <source>
        <strain evidence="4">KKN 215</strain>
    </source>
</reference>